<organism evidence="1">
    <name type="scientific">Arundo donax</name>
    <name type="common">Giant reed</name>
    <name type="synonym">Donax arundinaceus</name>
    <dbReference type="NCBI Taxonomy" id="35708"/>
    <lineage>
        <taxon>Eukaryota</taxon>
        <taxon>Viridiplantae</taxon>
        <taxon>Streptophyta</taxon>
        <taxon>Embryophyta</taxon>
        <taxon>Tracheophyta</taxon>
        <taxon>Spermatophyta</taxon>
        <taxon>Magnoliopsida</taxon>
        <taxon>Liliopsida</taxon>
        <taxon>Poales</taxon>
        <taxon>Poaceae</taxon>
        <taxon>PACMAD clade</taxon>
        <taxon>Arundinoideae</taxon>
        <taxon>Arundineae</taxon>
        <taxon>Arundo</taxon>
    </lineage>
</organism>
<dbReference type="EMBL" id="GBRH01250994">
    <property type="protein sequence ID" value="JAD46901.1"/>
    <property type="molecule type" value="Transcribed_RNA"/>
</dbReference>
<evidence type="ECO:0000313" key="1">
    <source>
        <dbReference type="EMBL" id="JAD57496.1"/>
    </source>
</evidence>
<protein>
    <submittedName>
        <fullName evidence="1">Uncharacterized protein</fullName>
    </submittedName>
</protein>
<reference evidence="1" key="1">
    <citation type="submission" date="2014-09" db="EMBL/GenBank/DDBJ databases">
        <authorList>
            <person name="Magalhaes I.L.F."/>
            <person name="Oliveira U."/>
            <person name="Santos F.R."/>
            <person name="Vidigal T.H.D.A."/>
            <person name="Brescovit A.D."/>
            <person name="Santos A.J."/>
        </authorList>
    </citation>
    <scope>NUCLEOTIDE SEQUENCE</scope>
    <source>
        <tissue evidence="1">Shoot tissue taken approximately 20 cm above the soil surface</tissue>
    </source>
</reference>
<name>A0A0A9B298_ARUDO</name>
<proteinExistence type="predicted"/>
<dbReference type="AlphaFoldDB" id="A0A0A9B298"/>
<reference evidence="1" key="2">
    <citation type="journal article" date="2015" name="Data Brief">
        <title>Shoot transcriptome of the giant reed, Arundo donax.</title>
        <authorList>
            <person name="Barrero R.A."/>
            <person name="Guerrero F.D."/>
            <person name="Moolhuijzen P."/>
            <person name="Goolsby J.A."/>
            <person name="Tidwell J."/>
            <person name="Bellgard S.E."/>
            <person name="Bellgard M.I."/>
        </authorList>
    </citation>
    <scope>NUCLEOTIDE SEQUENCE</scope>
    <source>
        <tissue evidence="1">Shoot tissue taken approximately 20 cm above the soil surface</tissue>
    </source>
</reference>
<dbReference type="EMBL" id="GBRH01240399">
    <property type="protein sequence ID" value="JAD57496.1"/>
    <property type="molecule type" value="Transcribed_RNA"/>
</dbReference>
<sequence length="23" mass="2652">MRASLQHTWLTVISFLQGFSLLC</sequence>
<accession>A0A0A9B298</accession>